<reference evidence="1" key="1">
    <citation type="submission" date="2018-02" db="EMBL/GenBank/DDBJ databases">
        <title>Rhizophora mucronata_Transcriptome.</title>
        <authorList>
            <person name="Meera S.P."/>
            <person name="Sreeshan A."/>
            <person name="Augustine A."/>
        </authorList>
    </citation>
    <scope>NUCLEOTIDE SEQUENCE</scope>
    <source>
        <tissue evidence="1">Leaf</tissue>
    </source>
</reference>
<protein>
    <submittedName>
        <fullName evidence="1">Uncharacterized protein</fullName>
    </submittedName>
</protein>
<sequence>MFEHGISSYKNEIS</sequence>
<accession>A0A2P2J0U8</accession>
<evidence type="ECO:0000313" key="1">
    <source>
        <dbReference type="EMBL" id="MBW87109.1"/>
    </source>
</evidence>
<proteinExistence type="predicted"/>
<dbReference type="EMBL" id="GGEC01006626">
    <property type="protein sequence ID" value="MBW87109.1"/>
    <property type="molecule type" value="Transcribed_RNA"/>
</dbReference>
<organism evidence="1">
    <name type="scientific">Rhizophora mucronata</name>
    <name type="common">Asiatic mangrove</name>
    <dbReference type="NCBI Taxonomy" id="61149"/>
    <lineage>
        <taxon>Eukaryota</taxon>
        <taxon>Viridiplantae</taxon>
        <taxon>Streptophyta</taxon>
        <taxon>Embryophyta</taxon>
        <taxon>Tracheophyta</taxon>
        <taxon>Spermatophyta</taxon>
        <taxon>Magnoliopsida</taxon>
        <taxon>eudicotyledons</taxon>
        <taxon>Gunneridae</taxon>
        <taxon>Pentapetalae</taxon>
        <taxon>rosids</taxon>
        <taxon>fabids</taxon>
        <taxon>Malpighiales</taxon>
        <taxon>Rhizophoraceae</taxon>
        <taxon>Rhizophora</taxon>
    </lineage>
</organism>
<name>A0A2P2J0U8_RHIMU</name>